<comment type="caution">
    <text evidence="2">The sequence shown here is derived from an EMBL/GenBank/DDBJ whole genome shotgun (WGS) entry which is preliminary data.</text>
</comment>
<proteinExistence type="predicted"/>
<dbReference type="EMBL" id="BSSV01000005">
    <property type="protein sequence ID" value="GLX86261.1"/>
    <property type="molecule type" value="Genomic_DNA"/>
</dbReference>
<dbReference type="RefSeq" id="WP_284299096.1">
    <property type="nucleotide sequence ID" value="NZ_BSSV01000005.1"/>
</dbReference>
<evidence type="ECO:0008006" key="4">
    <source>
        <dbReference type="Google" id="ProtNLM"/>
    </source>
</evidence>
<sequence>MNITPQVNQLPLATVVNPQTDSLRRENVQREVITQPSAINPSLAEQKVAGDKDKARTPGQLNEQVNFAQLEKNAAQAKATINSQEEQADQNPEQSAQQRNNESQAEEQVEPTKEQLAEQKIIEQMKMRDREVRIHEQAHDAVGGSYTGAPSYTYQTGPDGKRYVVDGEVSVDLSKIANDPQATIVKMRKVYSAALAPAEPSAQDRRVASKASRAIIEAQAELRAEKTGMSEAKSSSVGPTTASLDELPTNDQDELFTESSNNQSKDFDQLINETLASQESIAPSQDTLFSQRANVIGSFYANVGIATEQPPRSQFELTA</sequence>
<feature type="region of interest" description="Disordered" evidence="1">
    <location>
        <begin position="222"/>
        <end position="247"/>
    </location>
</feature>
<organism evidence="2 3">
    <name type="scientific">Thalassotalea loyana</name>
    <dbReference type="NCBI Taxonomy" id="280483"/>
    <lineage>
        <taxon>Bacteria</taxon>
        <taxon>Pseudomonadati</taxon>
        <taxon>Pseudomonadota</taxon>
        <taxon>Gammaproteobacteria</taxon>
        <taxon>Alteromonadales</taxon>
        <taxon>Colwelliaceae</taxon>
        <taxon>Thalassotalea</taxon>
    </lineage>
</organism>
<gene>
    <name evidence="2" type="ORF">tloyanaT_25140</name>
</gene>
<dbReference type="Proteomes" id="UP001157134">
    <property type="component" value="Unassembled WGS sequence"/>
</dbReference>
<protein>
    <recommendedName>
        <fullName evidence="4">Catalase</fullName>
    </recommendedName>
</protein>
<keyword evidence="3" id="KW-1185">Reference proteome</keyword>
<feature type="compositionally biased region" description="Polar residues" evidence="1">
    <location>
        <begin position="232"/>
        <end position="243"/>
    </location>
</feature>
<dbReference type="Pfam" id="PF12118">
    <property type="entry name" value="SprA-related"/>
    <property type="match status" value="1"/>
</dbReference>
<evidence type="ECO:0000256" key="1">
    <source>
        <dbReference type="SAM" id="MobiDB-lite"/>
    </source>
</evidence>
<feature type="region of interest" description="Disordered" evidence="1">
    <location>
        <begin position="32"/>
        <end position="57"/>
    </location>
</feature>
<reference evidence="2 3" key="1">
    <citation type="submission" date="2023-03" db="EMBL/GenBank/DDBJ databases">
        <title>Thalassotalea loyana LMG 22536T draft genome sequence.</title>
        <authorList>
            <person name="Sawabe T."/>
        </authorList>
    </citation>
    <scope>NUCLEOTIDE SEQUENCE [LARGE SCALE GENOMIC DNA]</scope>
    <source>
        <strain evidence="2 3">LMG 22536</strain>
    </source>
</reference>
<dbReference type="InterPro" id="IPR021973">
    <property type="entry name" value="SprA-related"/>
</dbReference>
<accession>A0ABQ6HDV2</accession>
<feature type="region of interest" description="Disordered" evidence="1">
    <location>
        <begin position="73"/>
        <end position="114"/>
    </location>
</feature>
<evidence type="ECO:0000313" key="3">
    <source>
        <dbReference type="Proteomes" id="UP001157134"/>
    </source>
</evidence>
<name>A0ABQ6HDV2_9GAMM</name>
<feature type="compositionally biased region" description="Polar residues" evidence="1">
    <location>
        <begin position="79"/>
        <end position="103"/>
    </location>
</feature>
<evidence type="ECO:0000313" key="2">
    <source>
        <dbReference type="EMBL" id="GLX86261.1"/>
    </source>
</evidence>